<evidence type="ECO:0000256" key="9">
    <source>
        <dbReference type="ARBA" id="ARBA00037272"/>
    </source>
</evidence>
<reference evidence="16 17" key="1">
    <citation type="journal article" date="2019" name="Sci. Rep.">
        <title>Comparative genomics of chytrid fungi reveal insights into the obligate biotrophic and pathogenic lifestyle of Synchytrium endobioticum.</title>
        <authorList>
            <person name="van de Vossenberg B.T.L.H."/>
            <person name="Warris S."/>
            <person name="Nguyen H.D.T."/>
            <person name="van Gent-Pelzer M.P.E."/>
            <person name="Joly D.L."/>
            <person name="van de Geest H.C."/>
            <person name="Bonants P.J.M."/>
            <person name="Smith D.S."/>
            <person name="Levesque C.A."/>
            <person name="van der Lee T.A.J."/>
        </authorList>
    </citation>
    <scope>NUCLEOTIDE SEQUENCE [LARGE SCALE GENOMIC DNA]</scope>
    <source>
        <strain evidence="16 17">CBS 675.73</strain>
    </source>
</reference>
<dbReference type="Gene3D" id="1.25.40.10">
    <property type="entry name" value="Tetratricopeptide repeat domain"/>
    <property type="match status" value="4"/>
</dbReference>
<evidence type="ECO:0000256" key="3">
    <source>
        <dbReference type="ARBA" id="ARBA00011524"/>
    </source>
</evidence>
<evidence type="ECO:0000256" key="12">
    <source>
        <dbReference type="SAM" id="MobiDB-lite"/>
    </source>
</evidence>
<feature type="compositionally biased region" description="Low complexity" evidence="12">
    <location>
        <begin position="9"/>
        <end position="18"/>
    </location>
</feature>
<feature type="compositionally biased region" description="Basic and acidic residues" evidence="12">
    <location>
        <begin position="51"/>
        <end position="66"/>
    </location>
</feature>
<evidence type="ECO:0000256" key="7">
    <source>
        <dbReference type="ARBA" id="ARBA00023187"/>
    </source>
</evidence>
<feature type="domain" description="Pre-mRNA-splicing factor Syf1-like N-terminal HAT-repeats" evidence="15">
    <location>
        <begin position="139"/>
        <end position="308"/>
    </location>
</feature>
<dbReference type="SMART" id="SM00386">
    <property type="entry name" value="HAT"/>
    <property type="match status" value="10"/>
</dbReference>
<dbReference type="InterPro" id="IPR055430">
    <property type="entry name" value="HAT_Syf1_CNRKL1_C"/>
</dbReference>
<evidence type="ECO:0000259" key="14">
    <source>
        <dbReference type="Pfam" id="PF23231"/>
    </source>
</evidence>
<evidence type="ECO:0000256" key="5">
    <source>
        <dbReference type="ARBA" id="ARBA00022728"/>
    </source>
</evidence>
<dbReference type="SUPFAM" id="SSF48452">
    <property type="entry name" value="TPR-like"/>
    <property type="match status" value="3"/>
</dbReference>
<keyword evidence="5" id="KW-0747">Spliceosome</keyword>
<feature type="region of interest" description="Disordered" evidence="12">
    <location>
        <begin position="1"/>
        <end position="105"/>
    </location>
</feature>
<feature type="domain" description="Pre-mRNA-splicing factor SYF1 central HAT repeats" evidence="13">
    <location>
        <begin position="438"/>
        <end position="594"/>
    </location>
</feature>
<comment type="subunit">
    <text evidence="3">Associated with the spliceosome.</text>
</comment>
<comment type="function">
    <text evidence="9">Involved in pre-mRNA splicing and cell cycle progression.</text>
</comment>
<dbReference type="Proteomes" id="UP000320333">
    <property type="component" value="Unassembled WGS sequence"/>
</dbReference>
<dbReference type="STRING" id="246404.A0A507FM18"/>
<dbReference type="InterPro" id="IPR055433">
    <property type="entry name" value="HAT_Syf1-like_N"/>
</dbReference>
<dbReference type="InterPro" id="IPR011990">
    <property type="entry name" value="TPR-like_helical_dom_sf"/>
</dbReference>
<evidence type="ECO:0000313" key="17">
    <source>
        <dbReference type="Proteomes" id="UP000320333"/>
    </source>
</evidence>
<dbReference type="InterPro" id="IPR056350">
    <property type="entry name" value="HAT_Syf1_central"/>
</dbReference>
<dbReference type="GO" id="GO:0000349">
    <property type="term" value="P:generation of catalytic spliceosome for first transesterification step"/>
    <property type="evidence" value="ECO:0007669"/>
    <property type="project" value="TreeGrafter"/>
</dbReference>
<evidence type="ECO:0000256" key="6">
    <source>
        <dbReference type="ARBA" id="ARBA00022737"/>
    </source>
</evidence>
<keyword evidence="7" id="KW-0508">mRNA splicing</keyword>
<feature type="compositionally biased region" description="Acidic residues" evidence="12">
    <location>
        <begin position="328"/>
        <end position="340"/>
    </location>
</feature>
<dbReference type="InterPro" id="IPR019734">
    <property type="entry name" value="TPR_rpt"/>
</dbReference>
<dbReference type="PANTHER" id="PTHR11246:SF5">
    <property type="entry name" value="PRE-MRNA-SPLICING FACTOR SYF1"/>
    <property type="match status" value="1"/>
</dbReference>
<proteinExistence type="inferred from homology"/>
<feature type="compositionally biased region" description="Basic and acidic residues" evidence="12">
    <location>
        <begin position="82"/>
        <end position="92"/>
    </location>
</feature>
<dbReference type="FunFam" id="1.25.40.10:FF:000137">
    <property type="entry name" value="Pre-mRNA-splicing factor syf1"/>
    <property type="match status" value="1"/>
</dbReference>
<comment type="similarity">
    <text evidence="2">Belongs to the crooked-neck family.</text>
</comment>
<feature type="compositionally biased region" description="Basic and acidic residues" evidence="12">
    <location>
        <begin position="341"/>
        <end position="351"/>
    </location>
</feature>
<dbReference type="EMBL" id="QEAP01000024">
    <property type="protein sequence ID" value="TPX77302.1"/>
    <property type="molecule type" value="Genomic_DNA"/>
</dbReference>
<keyword evidence="8" id="KW-0539">Nucleus</keyword>
<keyword evidence="17" id="KW-1185">Reference proteome</keyword>
<dbReference type="GO" id="GO:0071007">
    <property type="term" value="C:U2-type catalytic step 2 spliceosome"/>
    <property type="evidence" value="ECO:0007669"/>
    <property type="project" value="TreeGrafter"/>
</dbReference>
<feature type="region of interest" description="Disordered" evidence="12">
    <location>
        <begin position="989"/>
        <end position="1125"/>
    </location>
</feature>
<keyword evidence="4" id="KW-0507">mRNA processing</keyword>
<keyword evidence="6" id="KW-0677">Repeat</keyword>
<dbReference type="GO" id="GO:0071014">
    <property type="term" value="C:post-mRNA release spliceosomal complex"/>
    <property type="evidence" value="ECO:0007669"/>
    <property type="project" value="TreeGrafter"/>
</dbReference>
<sequence length="1125" mass="127821">MGPRKSKGKASGSESESGLAPSNARAAAKGKAKGKGKAKAESDDENANVKVEVKAEKAVKEEKEERNTDEDEEIDSAVQSDTKVEVKVEVKAKKPPPPPPRKPADISAVKVPLPFSTSASNSTALSESKENVLAFIGADDMAFEEECIRTPHYLKAWLFYLDHKATAALEARFFIFERALLSLPGSYKLWKAYSDLRVGQVLDIKSTNPATGLSKRLKPISHPDYAAINSVYERALILCNKHPIIWLNYARFLMHQPAPTRCRRTFDRALKALPITQHPRIWDLYLKFASQCGGETAIRIWRRYLKLQGLDAAEDYVELLLISLDTDEDEDQADDEEEDVKEEREMEMERRKGPRYAEAARVLSIIMSDPSYVSPKGKTSFQLWTEFCELAVSHAESVLLPTSDGIFGTVADYDVVRKGGASETAGVGSGKGSGLMNVLNVERMIRAGIAKFTDQVGRLWNYLARWHVARGKFEIARDVYEEAIVKVHTVRDFTMVFDAYAEFEESVISARMEEIAGLEEDTATEDREALEVDVDMRLARLEKLMERRPFLVNDVLLRQNPHNVNEWDRRAHLWKERGNAAKVVETYSEAVATIVPKKSSGKLHLLWTGFATFYEENQELDQARKIFERAVNVVYKHVDDLAELWCQWAEMELRHKQFKRALEVMGRATVPPPLSKKTPNLGLIRYNDDELPPQTRIFKSLKLWSFYVDLEESIGTMESTKLVYERIMELKIATPQVIINCANFLEENKWFEESYKAYERGIELFGYPVAFELWNLYLQKFVQRHGADKLERARDLFEHALDKCPENFAKTLYLMYAKLEEDHGLTRHAMKIYDRATRAVSQADRFSVFELYIAKSVSFFGRTSAREIYSRALEVLPDKTARTMAVRFAQLEASLFEVDRARAIWSYGSQFADPRIDAEYWKFWQEFETKHGNEDTFKEMLRLKRSVQAKFNTDVSFISNQLLAQRAAAIAAKEPTDAQSAKINAELDEEDRKAGRALPNTEVKQPSGSRIVGFVPAKERSTLGEVTAGASGVAVPESGDAANPDEIEIGDDDEDEEEEEKEEMDLDEDEEPQQDVDEEGKKEFANLQKRAIPDGVFGGLAKLGNEPKEEKKKDLGAKERFKRKR</sequence>
<dbReference type="SMART" id="SM00028">
    <property type="entry name" value="TPR"/>
    <property type="match status" value="4"/>
</dbReference>
<gene>
    <name evidence="16" type="ORF">CcCBS67573_g01443</name>
</gene>
<evidence type="ECO:0000256" key="8">
    <source>
        <dbReference type="ARBA" id="ARBA00023242"/>
    </source>
</evidence>
<comment type="caution">
    <text evidence="16">The sequence shown here is derived from an EMBL/GenBank/DDBJ whole genome shotgun (WGS) entry which is preliminary data.</text>
</comment>
<evidence type="ECO:0000259" key="13">
    <source>
        <dbReference type="Pfam" id="PF23220"/>
    </source>
</evidence>
<organism evidence="16 17">
    <name type="scientific">Chytriomyces confervae</name>
    <dbReference type="NCBI Taxonomy" id="246404"/>
    <lineage>
        <taxon>Eukaryota</taxon>
        <taxon>Fungi</taxon>
        <taxon>Fungi incertae sedis</taxon>
        <taxon>Chytridiomycota</taxon>
        <taxon>Chytridiomycota incertae sedis</taxon>
        <taxon>Chytridiomycetes</taxon>
        <taxon>Chytridiales</taxon>
        <taxon>Chytriomycetaceae</taxon>
        <taxon>Chytriomyces</taxon>
    </lineage>
</organism>
<accession>A0A507FM18</accession>
<dbReference type="Pfam" id="PF23231">
    <property type="entry name" value="HAT_Syf1_CNRKL1_C"/>
    <property type="match status" value="1"/>
</dbReference>
<feature type="compositionally biased region" description="Basic and acidic residues" evidence="12">
    <location>
        <begin position="1105"/>
        <end position="1119"/>
    </location>
</feature>
<feature type="compositionally biased region" description="Acidic residues" evidence="12">
    <location>
        <begin position="1043"/>
        <end position="1078"/>
    </location>
</feature>
<evidence type="ECO:0000256" key="4">
    <source>
        <dbReference type="ARBA" id="ARBA00022664"/>
    </source>
</evidence>
<dbReference type="Pfam" id="PF23220">
    <property type="entry name" value="HAT_Syf1_M"/>
    <property type="match status" value="2"/>
</dbReference>
<feature type="domain" description="Pre-mRNA-splicing factor Syf1/CRNKL1-like C-terminal HAT-repeats" evidence="14">
    <location>
        <begin position="596"/>
        <end position="985"/>
    </location>
</feature>
<protein>
    <recommendedName>
        <fullName evidence="10">Pre-mRNA-splicing factor SYF1</fullName>
    </recommendedName>
    <alternativeName>
        <fullName evidence="11">Pre-mRNA-splicing factor syf1</fullName>
    </alternativeName>
</protein>
<evidence type="ECO:0000256" key="1">
    <source>
        <dbReference type="ARBA" id="ARBA00004123"/>
    </source>
</evidence>
<feature type="compositionally biased region" description="Basic residues" evidence="12">
    <location>
        <begin position="28"/>
        <end position="37"/>
    </location>
</feature>
<evidence type="ECO:0000259" key="15">
    <source>
        <dbReference type="Pfam" id="PF23233"/>
    </source>
</evidence>
<dbReference type="AlphaFoldDB" id="A0A507FM18"/>
<evidence type="ECO:0000256" key="10">
    <source>
        <dbReference type="ARBA" id="ARBA00039472"/>
    </source>
</evidence>
<feature type="domain" description="Pre-mRNA-splicing factor SYF1 central HAT repeats" evidence="13">
    <location>
        <begin position="354"/>
        <end position="399"/>
    </location>
</feature>
<feature type="region of interest" description="Disordered" evidence="12">
    <location>
        <begin position="328"/>
        <end position="351"/>
    </location>
</feature>
<dbReference type="InterPro" id="IPR045075">
    <property type="entry name" value="Syf1-like"/>
</dbReference>
<dbReference type="Pfam" id="PF23233">
    <property type="entry name" value="HAT_Syf1_CNRKL1_N"/>
    <property type="match status" value="1"/>
</dbReference>
<dbReference type="PANTHER" id="PTHR11246">
    <property type="entry name" value="PRE-MRNA SPLICING FACTOR"/>
    <property type="match status" value="1"/>
</dbReference>
<evidence type="ECO:0000256" key="11">
    <source>
        <dbReference type="ARBA" id="ARBA00067212"/>
    </source>
</evidence>
<dbReference type="OrthoDB" id="10067343at2759"/>
<dbReference type="GO" id="GO:0000974">
    <property type="term" value="C:Prp19 complex"/>
    <property type="evidence" value="ECO:0007669"/>
    <property type="project" value="TreeGrafter"/>
</dbReference>
<evidence type="ECO:0000313" key="16">
    <source>
        <dbReference type="EMBL" id="TPX77302.1"/>
    </source>
</evidence>
<dbReference type="FunFam" id="1.25.40.10:FF:000023">
    <property type="entry name" value="Pre-mRNA-splicing factor SYF1"/>
    <property type="match status" value="1"/>
</dbReference>
<dbReference type="InterPro" id="IPR003107">
    <property type="entry name" value="HAT"/>
</dbReference>
<comment type="subcellular location">
    <subcellularLocation>
        <location evidence="1">Nucleus</location>
    </subcellularLocation>
</comment>
<evidence type="ECO:0000256" key="2">
    <source>
        <dbReference type="ARBA" id="ARBA00008644"/>
    </source>
</evidence>
<name>A0A507FM18_9FUNG</name>